<evidence type="ECO:0000313" key="3">
    <source>
        <dbReference type="Proteomes" id="UP000614469"/>
    </source>
</evidence>
<keyword evidence="1" id="KW-1133">Transmembrane helix</keyword>
<comment type="caution">
    <text evidence="2">The sequence shown here is derived from an EMBL/GenBank/DDBJ whole genome shotgun (WGS) entry which is preliminary data.</text>
</comment>
<reference evidence="2 3" key="1">
    <citation type="submission" date="2020-08" db="EMBL/GenBank/DDBJ databases">
        <title>Bridging the membrane lipid divide: bacteria of the FCB group superphylum have the potential to synthesize archaeal ether lipids.</title>
        <authorList>
            <person name="Villanueva L."/>
            <person name="Von Meijenfeldt F.A.B."/>
            <person name="Westbye A.B."/>
            <person name="Yadav S."/>
            <person name="Hopmans E.C."/>
            <person name="Dutilh B.E."/>
            <person name="Sinninghe Damste J.S."/>
        </authorList>
    </citation>
    <scope>NUCLEOTIDE SEQUENCE [LARGE SCALE GENOMIC DNA]</scope>
    <source>
        <strain evidence="2">NIOZ-UU36</strain>
    </source>
</reference>
<dbReference type="EMBL" id="JACNJN010000133">
    <property type="protein sequence ID" value="MBC8335968.1"/>
    <property type="molecule type" value="Genomic_DNA"/>
</dbReference>
<dbReference type="Proteomes" id="UP000614469">
    <property type="component" value="Unassembled WGS sequence"/>
</dbReference>
<proteinExistence type="predicted"/>
<keyword evidence="1" id="KW-0472">Membrane</keyword>
<accession>A0A8J6TGF0</accession>
<keyword evidence="1" id="KW-0812">Transmembrane</keyword>
<evidence type="ECO:0000313" key="2">
    <source>
        <dbReference type="EMBL" id="MBC8335968.1"/>
    </source>
</evidence>
<dbReference type="AlphaFoldDB" id="A0A8J6TGF0"/>
<sequence length="341" mass="39601">MPNMDAQICYLLCFPDPVEKSSEPLEKIQGLKDAPYFQPVDISVRTLEQAQIQAGGVDVAVSRQRYDNRIQIIECKFPLRDVLDQEAIQKRGQIENALRLALIPEELTKNGVFEEYIILMISAVNTTDEFVDSNAQELAHFLRTQRENLVEAEVKEILGSRIRYSEDDLTIVDWEGAIIIAPDGDFQSDIELLKIGNYQLLRYRILDQDVENSLRNIAEKFYKNPRRALRPDPTRGRIQRIVQQRLELMFDFAHTDQNLLLIGDWYTAKLYGMIRSELYLDHWKEAVHAKLDNMESIIDTIQENFSLSWSALMDLGQLIGWIILLIGYFVMFFIDIGYYVK</sequence>
<evidence type="ECO:0000256" key="1">
    <source>
        <dbReference type="SAM" id="Phobius"/>
    </source>
</evidence>
<organism evidence="2 3">
    <name type="scientific">Candidatus Desulfolinea nitratireducens</name>
    <dbReference type="NCBI Taxonomy" id="2841698"/>
    <lineage>
        <taxon>Bacteria</taxon>
        <taxon>Bacillati</taxon>
        <taxon>Chloroflexota</taxon>
        <taxon>Anaerolineae</taxon>
        <taxon>Anaerolineales</taxon>
        <taxon>Anaerolineales incertae sedis</taxon>
        <taxon>Candidatus Desulfolinea</taxon>
    </lineage>
</organism>
<feature type="transmembrane region" description="Helical" evidence="1">
    <location>
        <begin position="318"/>
        <end position="340"/>
    </location>
</feature>
<protein>
    <recommendedName>
        <fullName evidence="4">DUF155 domain-containing protein</fullName>
    </recommendedName>
</protein>
<gene>
    <name evidence="2" type="ORF">H8E29_11940</name>
</gene>
<name>A0A8J6TGF0_9CHLR</name>
<evidence type="ECO:0008006" key="4">
    <source>
        <dbReference type="Google" id="ProtNLM"/>
    </source>
</evidence>